<evidence type="ECO:0000256" key="2">
    <source>
        <dbReference type="SAM" id="Phobius"/>
    </source>
</evidence>
<evidence type="ECO:0000256" key="1">
    <source>
        <dbReference type="SAM" id="MobiDB-lite"/>
    </source>
</evidence>
<reference evidence="3 4" key="1">
    <citation type="submission" date="2020-08" db="EMBL/GenBank/DDBJ databases">
        <title>Bridging the membrane lipid divide: bacteria of the FCB group superphylum have the potential to synthesize archaeal ether lipids.</title>
        <authorList>
            <person name="Villanueva L."/>
            <person name="Von Meijenfeldt F.A.B."/>
            <person name="Westbye A.B."/>
            <person name="Yadav S."/>
            <person name="Hopmans E.C."/>
            <person name="Dutilh B.E."/>
            <person name="Sinninghe Damste J.S."/>
        </authorList>
    </citation>
    <scope>NUCLEOTIDE SEQUENCE [LARGE SCALE GENOMIC DNA]</scope>
    <source>
        <strain evidence="3">NIOZ-UU27</strain>
    </source>
</reference>
<evidence type="ECO:0000313" key="4">
    <source>
        <dbReference type="Proteomes" id="UP000650524"/>
    </source>
</evidence>
<dbReference type="Proteomes" id="UP000650524">
    <property type="component" value="Unassembled WGS sequence"/>
</dbReference>
<proteinExistence type="predicted"/>
<feature type="transmembrane region" description="Helical" evidence="2">
    <location>
        <begin position="6"/>
        <end position="26"/>
    </location>
</feature>
<accession>A0A8J6N183</accession>
<dbReference type="EMBL" id="JACNJD010000337">
    <property type="protein sequence ID" value="MBC8179012.1"/>
    <property type="molecule type" value="Genomic_DNA"/>
</dbReference>
<feature type="transmembrane region" description="Helical" evidence="2">
    <location>
        <begin position="47"/>
        <end position="67"/>
    </location>
</feature>
<dbReference type="InterPro" id="IPR011223">
    <property type="entry name" value="UCP028770"/>
</dbReference>
<dbReference type="AlphaFoldDB" id="A0A8J6N183"/>
<keyword evidence="2" id="KW-0812">Transmembrane</keyword>
<comment type="caution">
    <text evidence="3">The sequence shown here is derived from an EMBL/GenBank/DDBJ whole genome shotgun (WGS) entry which is preliminary data.</text>
</comment>
<keyword evidence="2" id="KW-1133">Transmembrane helix</keyword>
<evidence type="ECO:0000313" key="3">
    <source>
        <dbReference type="EMBL" id="MBC8179012.1"/>
    </source>
</evidence>
<name>A0A8J6N183_9DELT</name>
<organism evidence="3 4">
    <name type="scientific">Candidatus Desulfacyla euxinica</name>
    <dbReference type="NCBI Taxonomy" id="2841693"/>
    <lineage>
        <taxon>Bacteria</taxon>
        <taxon>Deltaproteobacteria</taxon>
        <taxon>Candidatus Desulfacyla</taxon>
    </lineage>
</organism>
<protein>
    <submittedName>
        <fullName evidence="3">DUF3302 domain-containing protein</fullName>
    </submittedName>
</protein>
<gene>
    <name evidence="3" type="ORF">H8E19_16535</name>
</gene>
<keyword evidence="2" id="KW-0472">Membrane</keyword>
<sequence>MTKLDYISLSLIFFSVITIILGIVKIHTYPGKIAKARNHPQTQAIEVTSLLGLIIFPLWMLALVWAYSGAVIGVMYPKTDEDPPSVPSKDDDKGPSNSNENDTEEVENHTA</sequence>
<feature type="region of interest" description="Disordered" evidence="1">
    <location>
        <begin position="80"/>
        <end position="111"/>
    </location>
</feature>
<dbReference type="Pfam" id="PF11742">
    <property type="entry name" value="DUF3302"/>
    <property type="match status" value="1"/>
</dbReference>